<comment type="caution">
    <text evidence="4">The sequence shown here is derived from an EMBL/GenBank/DDBJ whole genome shotgun (WGS) entry which is preliminary data.</text>
</comment>
<organism evidence="4 5">
    <name type="scientific">Mesorhabditis spiculigera</name>
    <dbReference type="NCBI Taxonomy" id="96644"/>
    <lineage>
        <taxon>Eukaryota</taxon>
        <taxon>Metazoa</taxon>
        <taxon>Ecdysozoa</taxon>
        <taxon>Nematoda</taxon>
        <taxon>Chromadorea</taxon>
        <taxon>Rhabditida</taxon>
        <taxon>Rhabditina</taxon>
        <taxon>Rhabditomorpha</taxon>
        <taxon>Rhabditoidea</taxon>
        <taxon>Rhabditidae</taxon>
        <taxon>Mesorhabditinae</taxon>
        <taxon>Mesorhabditis</taxon>
    </lineage>
</organism>
<accession>A0AA36C577</accession>
<keyword evidence="5" id="KW-1185">Reference proteome</keyword>
<protein>
    <recommendedName>
        <fullName evidence="3">C-type lectin domain-containing protein</fullName>
    </recommendedName>
</protein>
<sequence length="281" mass="31516">MAARYLLLFAVLAVIHNCWAAECEAGWVNFEGTSRCYKILRAQKQIGGEKDCTALGGHLASINTAAENKFITGLVNKTGDPKAKLYLGGIKKTTSPANSNAFYCMQILATGFWRPWWCESEVESVCEREMDYRVPKFHTPACDDGWQPWDRSGACYKLTKKLNNSAAEKECQKMGGNLTSILSPMENEYIIEFVQLFPWANDTFWIGGKRDKSGNYQWPGGDAIKLSSGNCIKVASKTYDWTIHRRKIRKNRLVRKESTTAARRAGNPPTDPRVASCSFTT</sequence>
<feature type="non-terminal residue" evidence="4">
    <location>
        <position position="1"/>
    </location>
</feature>
<evidence type="ECO:0000313" key="4">
    <source>
        <dbReference type="EMBL" id="CAJ0558807.1"/>
    </source>
</evidence>
<feature type="signal peptide" evidence="2">
    <location>
        <begin position="1"/>
        <end position="20"/>
    </location>
</feature>
<dbReference type="PROSITE" id="PS50041">
    <property type="entry name" value="C_TYPE_LECTIN_2"/>
    <property type="match status" value="1"/>
</dbReference>
<keyword evidence="2" id="KW-0732">Signal</keyword>
<dbReference type="SUPFAM" id="SSF56436">
    <property type="entry name" value="C-type lectin-like"/>
    <property type="match status" value="2"/>
</dbReference>
<evidence type="ECO:0000313" key="5">
    <source>
        <dbReference type="Proteomes" id="UP001177023"/>
    </source>
</evidence>
<dbReference type="EMBL" id="CATQJA010000271">
    <property type="protein sequence ID" value="CAJ0558807.1"/>
    <property type="molecule type" value="Genomic_DNA"/>
</dbReference>
<dbReference type="AlphaFoldDB" id="A0AA36C577"/>
<evidence type="ECO:0000259" key="3">
    <source>
        <dbReference type="PROSITE" id="PS50041"/>
    </source>
</evidence>
<dbReference type="Gene3D" id="3.10.100.10">
    <property type="entry name" value="Mannose-Binding Protein A, subunit A"/>
    <property type="match status" value="2"/>
</dbReference>
<name>A0AA36C577_9BILA</name>
<dbReference type="Pfam" id="PF00059">
    <property type="entry name" value="Lectin_C"/>
    <property type="match status" value="1"/>
</dbReference>
<dbReference type="InterPro" id="IPR016187">
    <property type="entry name" value="CTDL_fold"/>
</dbReference>
<dbReference type="InterPro" id="IPR016186">
    <property type="entry name" value="C-type_lectin-like/link_sf"/>
</dbReference>
<feature type="domain" description="C-type lectin" evidence="3">
    <location>
        <begin position="151"/>
        <end position="241"/>
    </location>
</feature>
<evidence type="ECO:0000256" key="1">
    <source>
        <dbReference type="SAM" id="MobiDB-lite"/>
    </source>
</evidence>
<dbReference type="PANTHER" id="PTHR22803">
    <property type="entry name" value="MANNOSE, PHOSPHOLIPASE, LECTIN RECEPTOR RELATED"/>
    <property type="match status" value="1"/>
</dbReference>
<evidence type="ECO:0000256" key="2">
    <source>
        <dbReference type="SAM" id="SignalP"/>
    </source>
</evidence>
<feature type="region of interest" description="Disordered" evidence="1">
    <location>
        <begin position="255"/>
        <end position="281"/>
    </location>
</feature>
<dbReference type="Proteomes" id="UP001177023">
    <property type="component" value="Unassembled WGS sequence"/>
</dbReference>
<gene>
    <name evidence="4" type="ORF">MSPICULIGERA_LOCUS1086</name>
</gene>
<dbReference type="SMART" id="SM00034">
    <property type="entry name" value="CLECT"/>
    <property type="match status" value="2"/>
</dbReference>
<dbReference type="InterPro" id="IPR001304">
    <property type="entry name" value="C-type_lectin-like"/>
</dbReference>
<feature type="chain" id="PRO_5041244460" description="C-type lectin domain-containing protein" evidence="2">
    <location>
        <begin position="21"/>
        <end position="281"/>
    </location>
</feature>
<proteinExistence type="predicted"/>
<dbReference type="CDD" id="cd00037">
    <property type="entry name" value="CLECT"/>
    <property type="match status" value="2"/>
</dbReference>
<dbReference type="InterPro" id="IPR050111">
    <property type="entry name" value="C-type_lectin/snaclec_domain"/>
</dbReference>
<reference evidence="4" key="1">
    <citation type="submission" date="2023-06" db="EMBL/GenBank/DDBJ databases">
        <authorList>
            <person name="Delattre M."/>
        </authorList>
    </citation>
    <scope>NUCLEOTIDE SEQUENCE</scope>
    <source>
        <strain evidence="4">AF72</strain>
    </source>
</reference>